<feature type="binding site" evidence="8">
    <location>
        <position position="149"/>
    </location>
    <ligand>
        <name>4-CDP-2-C-methyl-D-erythritol 2-phosphate</name>
        <dbReference type="ChEBI" id="CHEBI:57919"/>
    </ligand>
</feature>
<dbReference type="NCBIfam" id="TIGR00151">
    <property type="entry name" value="ispF"/>
    <property type="match status" value="1"/>
</dbReference>
<dbReference type="AlphaFoldDB" id="A0A6J4SMQ2"/>
<feature type="binding site" evidence="8">
    <location>
        <position position="49"/>
    </location>
    <ligand>
        <name>a divalent metal cation</name>
        <dbReference type="ChEBI" id="CHEBI:60240"/>
    </ligand>
</feature>
<dbReference type="InterPro" id="IPR020555">
    <property type="entry name" value="MECDP_synthase_CS"/>
</dbReference>
<evidence type="ECO:0000256" key="4">
    <source>
        <dbReference type="ARBA" id="ARBA00012579"/>
    </source>
</evidence>
<dbReference type="Pfam" id="PF02542">
    <property type="entry name" value="YgbB"/>
    <property type="match status" value="1"/>
</dbReference>
<feature type="binding site" evidence="8">
    <location>
        <begin position="139"/>
        <end position="142"/>
    </location>
    <ligand>
        <name>4-CDP-2-C-methyl-D-erythritol 2-phosphate</name>
        <dbReference type="ChEBI" id="CHEBI:57919"/>
    </ligand>
</feature>
<comment type="cofactor">
    <cofactor evidence="8">
        <name>a divalent metal cation</name>
        <dbReference type="ChEBI" id="CHEBI:60240"/>
    </cofactor>
    <text evidence="8">Binds 1 divalent metal cation per subunit.</text>
</comment>
<name>A0A6J4SMQ2_9ACTN</name>
<dbReference type="HAMAP" id="MF_00107">
    <property type="entry name" value="IspF"/>
    <property type="match status" value="1"/>
</dbReference>
<dbReference type="EMBL" id="CADCVU010000095">
    <property type="protein sequence ID" value="CAA9497880.1"/>
    <property type="molecule type" value="Genomic_DNA"/>
</dbReference>
<comment type="catalytic activity">
    <reaction evidence="1 8 9">
        <text>4-CDP-2-C-methyl-D-erythritol 2-phosphate = 2-C-methyl-D-erythritol 2,4-cyclic diphosphate + CMP</text>
        <dbReference type="Rhea" id="RHEA:23864"/>
        <dbReference type="ChEBI" id="CHEBI:57919"/>
        <dbReference type="ChEBI" id="CHEBI:58483"/>
        <dbReference type="ChEBI" id="CHEBI:60377"/>
        <dbReference type="EC" id="4.6.1.12"/>
    </reaction>
</comment>
<evidence type="ECO:0000256" key="2">
    <source>
        <dbReference type="ARBA" id="ARBA00004709"/>
    </source>
</evidence>
<keyword evidence="7 8" id="KW-0456">Lyase</keyword>
<protein>
    <recommendedName>
        <fullName evidence="4 8">2-C-methyl-D-erythritol 2,4-cyclodiphosphate synthase</fullName>
        <shortName evidence="8">MECDP-synthase</shortName>
        <shortName evidence="8">MECPP-synthase</shortName>
        <shortName evidence="8">MECPS</shortName>
        <ecNumber evidence="4 8">4.6.1.12</ecNumber>
    </recommendedName>
</protein>
<dbReference type="GO" id="GO:0019288">
    <property type="term" value="P:isopentenyl diphosphate biosynthetic process, methylerythritol 4-phosphate pathway"/>
    <property type="evidence" value="ECO:0007669"/>
    <property type="project" value="UniProtKB-UniRule"/>
</dbReference>
<evidence type="ECO:0000256" key="5">
    <source>
        <dbReference type="ARBA" id="ARBA00022723"/>
    </source>
</evidence>
<dbReference type="Gene3D" id="3.30.1330.50">
    <property type="entry name" value="2-C-methyl-D-erythritol 2,4-cyclodiphosphate synthase"/>
    <property type="match status" value="1"/>
</dbReference>
<reference evidence="11" key="1">
    <citation type="submission" date="2020-02" db="EMBL/GenBank/DDBJ databases">
        <authorList>
            <person name="Meier V. D."/>
        </authorList>
    </citation>
    <scope>NUCLEOTIDE SEQUENCE</scope>
    <source>
        <strain evidence="11">AVDCRST_MAG45</strain>
    </source>
</reference>
<dbReference type="PROSITE" id="PS01350">
    <property type="entry name" value="ISPF"/>
    <property type="match status" value="1"/>
</dbReference>
<feature type="binding site" evidence="8">
    <location>
        <begin position="68"/>
        <end position="72"/>
    </location>
    <ligand>
        <name>4-CDP-2-C-methyl-D-erythritol 2-phosphate</name>
        <dbReference type="ChEBI" id="CHEBI:57919"/>
    </ligand>
</feature>
<evidence type="ECO:0000259" key="10">
    <source>
        <dbReference type="Pfam" id="PF02542"/>
    </source>
</evidence>
<feature type="binding site" evidence="8">
    <location>
        <begin position="14"/>
        <end position="16"/>
    </location>
    <ligand>
        <name>4-CDP-2-C-methyl-D-erythritol 2-phosphate</name>
        <dbReference type="ChEBI" id="CHEBI:57919"/>
    </ligand>
</feature>
<feature type="site" description="Transition state stabilizer" evidence="8">
    <location>
        <position position="140"/>
    </location>
</feature>
<feature type="domain" description="2-C-methyl-D-erythritol 2,4-cyclodiphosphate synthase" evidence="10">
    <location>
        <begin position="8"/>
        <end position="161"/>
    </location>
</feature>
<evidence type="ECO:0000256" key="1">
    <source>
        <dbReference type="ARBA" id="ARBA00000200"/>
    </source>
</evidence>
<evidence type="ECO:0000313" key="11">
    <source>
        <dbReference type="EMBL" id="CAA9497880.1"/>
    </source>
</evidence>
<feature type="binding site" evidence="8">
    <location>
        <begin position="41"/>
        <end position="42"/>
    </location>
    <ligand>
        <name>4-CDP-2-C-methyl-D-erythritol 2-phosphate</name>
        <dbReference type="ChEBI" id="CHEBI:57919"/>
    </ligand>
</feature>
<dbReference type="UniPathway" id="UPA00056">
    <property type="reaction ID" value="UER00095"/>
</dbReference>
<feature type="binding site" evidence="8">
    <location>
        <position position="146"/>
    </location>
    <ligand>
        <name>4-CDP-2-C-methyl-D-erythritol 2-phosphate</name>
        <dbReference type="ChEBI" id="CHEBI:57919"/>
    </ligand>
</feature>
<dbReference type="GO" id="GO:0008685">
    <property type="term" value="F:2-C-methyl-D-erythritol 2,4-cyclodiphosphate synthase activity"/>
    <property type="evidence" value="ECO:0007669"/>
    <property type="project" value="UniProtKB-UniRule"/>
</dbReference>
<dbReference type="GO" id="GO:0016114">
    <property type="term" value="P:terpenoid biosynthetic process"/>
    <property type="evidence" value="ECO:0007669"/>
    <property type="project" value="InterPro"/>
</dbReference>
<evidence type="ECO:0000256" key="8">
    <source>
        <dbReference type="HAMAP-Rule" id="MF_00107"/>
    </source>
</evidence>
<keyword evidence="6 8" id="KW-0414">Isoprene biosynthesis</keyword>
<dbReference type="SUPFAM" id="SSF69765">
    <property type="entry name" value="IpsF-like"/>
    <property type="match status" value="1"/>
</dbReference>
<keyword evidence="5 8" id="KW-0479">Metal-binding</keyword>
<evidence type="ECO:0000256" key="3">
    <source>
        <dbReference type="ARBA" id="ARBA00008480"/>
    </source>
</evidence>
<gene>
    <name evidence="8" type="primary">ispF</name>
    <name evidence="11" type="ORF">AVDCRST_MAG45-1106</name>
</gene>
<sequence>MIWSVSTRSGIGYDSHRLAPGRRLVLGGVEIEGAERGLEGHSDADVLTHAVIDALLGAAGLGDIGQHFPDTDERYRDADSADLLSEVCSFLEDHAWTIVHLDATLVCERPKLGPYRDRMRTCLAATTGLRPLEVNVKFTTGEGMGFVGRGEGIGALAVATVERAQ</sequence>
<comment type="pathway">
    <text evidence="2 8">Isoprenoid biosynthesis; isopentenyl diphosphate biosynthesis via DXP pathway; isopentenyl diphosphate from 1-deoxy-D-xylulose 5-phosphate: step 4/6.</text>
</comment>
<dbReference type="InterPro" id="IPR003526">
    <property type="entry name" value="MECDP_synthase"/>
</dbReference>
<comment type="function">
    <text evidence="8">Involved in the biosynthesis of isopentenyl diphosphate (IPP) and dimethylallyl diphosphate (DMAPP), two major building blocks of isoprenoid compounds. Catalyzes the conversion of 4-diphosphocytidyl-2-C-methyl-D-erythritol 2-phosphate (CDP-ME2P) to 2-C-methyl-D-erythritol 2,4-cyclodiphosphate (ME-CPP) with a corresponding release of cytidine 5-monophosphate (CMP).</text>
</comment>
<dbReference type="GO" id="GO:0046872">
    <property type="term" value="F:metal ion binding"/>
    <property type="evidence" value="ECO:0007669"/>
    <property type="project" value="UniProtKB-KW"/>
</dbReference>
<comment type="subunit">
    <text evidence="8">Homotrimer.</text>
</comment>
<evidence type="ECO:0000256" key="7">
    <source>
        <dbReference type="ARBA" id="ARBA00023239"/>
    </source>
</evidence>
<feature type="site" description="Transition state stabilizer" evidence="8">
    <location>
        <position position="41"/>
    </location>
</feature>
<feature type="binding site" evidence="8">
    <location>
        <position position="14"/>
    </location>
    <ligand>
        <name>a divalent metal cation</name>
        <dbReference type="ChEBI" id="CHEBI:60240"/>
    </ligand>
</feature>
<proteinExistence type="inferred from homology"/>
<dbReference type="PANTHER" id="PTHR43181:SF1">
    <property type="entry name" value="2-C-METHYL-D-ERYTHRITOL 2,4-CYCLODIPHOSPHATE SYNTHASE, CHLOROPLASTIC"/>
    <property type="match status" value="1"/>
</dbReference>
<dbReference type="CDD" id="cd00554">
    <property type="entry name" value="MECDP_synthase"/>
    <property type="match status" value="1"/>
</dbReference>
<accession>A0A6J4SMQ2</accession>
<comment type="similarity">
    <text evidence="3 8 9">Belongs to the IspF family.</text>
</comment>
<feature type="binding site" evidence="8">
    <location>
        <position position="16"/>
    </location>
    <ligand>
        <name>a divalent metal cation</name>
        <dbReference type="ChEBI" id="CHEBI:60240"/>
    </ligand>
</feature>
<comment type="caution">
    <text evidence="8">Lacks conserved residue(s) required for the propagation of feature annotation.</text>
</comment>
<dbReference type="FunFam" id="3.30.1330.50:FF:000003">
    <property type="entry name" value="2-C-methyl-D-erythritol 2,4-cyclodiphosphate synthase"/>
    <property type="match status" value="1"/>
</dbReference>
<feature type="binding site" evidence="8">
    <location>
        <begin position="63"/>
        <end position="65"/>
    </location>
    <ligand>
        <name>4-CDP-2-C-methyl-D-erythritol 2-phosphate</name>
        <dbReference type="ChEBI" id="CHEBI:57919"/>
    </ligand>
</feature>
<evidence type="ECO:0000256" key="6">
    <source>
        <dbReference type="ARBA" id="ARBA00023229"/>
    </source>
</evidence>
<dbReference type="PANTHER" id="PTHR43181">
    <property type="entry name" value="2-C-METHYL-D-ERYTHRITOL 2,4-CYCLODIPHOSPHATE SYNTHASE, CHLOROPLASTIC"/>
    <property type="match status" value="1"/>
</dbReference>
<dbReference type="EC" id="4.6.1.12" evidence="4 8"/>
<evidence type="ECO:0000256" key="9">
    <source>
        <dbReference type="RuleBase" id="RU004395"/>
    </source>
</evidence>
<organism evidence="11">
    <name type="scientific">uncultured Solirubrobacterales bacterium</name>
    <dbReference type="NCBI Taxonomy" id="768556"/>
    <lineage>
        <taxon>Bacteria</taxon>
        <taxon>Bacillati</taxon>
        <taxon>Actinomycetota</taxon>
        <taxon>Thermoleophilia</taxon>
        <taxon>Solirubrobacterales</taxon>
        <taxon>environmental samples</taxon>
    </lineage>
</organism>
<dbReference type="InterPro" id="IPR036571">
    <property type="entry name" value="MECDP_synthase_sf"/>
</dbReference>